<dbReference type="EMBL" id="CM026422">
    <property type="protein sequence ID" value="KAG0586680.1"/>
    <property type="molecule type" value="Genomic_DNA"/>
</dbReference>
<evidence type="ECO:0000313" key="3">
    <source>
        <dbReference type="EMBL" id="KAG0586680.1"/>
    </source>
</evidence>
<evidence type="ECO:0000313" key="4">
    <source>
        <dbReference type="Proteomes" id="UP000822688"/>
    </source>
</evidence>
<evidence type="ECO:0008006" key="5">
    <source>
        <dbReference type="Google" id="ProtNLM"/>
    </source>
</evidence>
<organism evidence="3 4">
    <name type="scientific">Ceratodon purpureus</name>
    <name type="common">Fire moss</name>
    <name type="synonym">Dicranum purpureum</name>
    <dbReference type="NCBI Taxonomy" id="3225"/>
    <lineage>
        <taxon>Eukaryota</taxon>
        <taxon>Viridiplantae</taxon>
        <taxon>Streptophyta</taxon>
        <taxon>Embryophyta</taxon>
        <taxon>Bryophyta</taxon>
        <taxon>Bryophytina</taxon>
        <taxon>Bryopsida</taxon>
        <taxon>Dicranidae</taxon>
        <taxon>Pseudoditrichales</taxon>
        <taxon>Ditrichaceae</taxon>
        <taxon>Ceratodon</taxon>
    </lineage>
</organism>
<keyword evidence="2" id="KW-0732">Signal</keyword>
<sequence length="71" mass="8062">MINVLIVRILFGIHHLSSSGCSVLPTALIREQTRNSTEARRRFVQERLLTSTHIHQRSDEPTKPRVTANAT</sequence>
<proteinExistence type="predicted"/>
<name>A0A8T0ISI0_CERPU</name>
<keyword evidence="4" id="KW-1185">Reference proteome</keyword>
<evidence type="ECO:0000256" key="2">
    <source>
        <dbReference type="SAM" id="SignalP"/>
    </source>
</evidence>
<evidence type="ECO:0000256" key="1">
    <source>
        <dbReference type="SAM" id="MobiDB-lite"/>
    </source>
</evidence>
<protein>
    <recommendedName>
        <fullName evidence="5">Secreted protein</fullName>
    </recommendedName>
</protein>
<accession>A0A8T0ISI0</accession>
<gene>
    <name evidence="3" type="ORF">KC19_2G108300</name>
</gene>
<feature type="region of interest" description="Disordered" evidence="1">
    <location>
        <begin position="50"/>
        <end position="71"/>
    </location>
</feature>
<feature type="signal peptide" evidence="2">
    <location>
        <begin position="1"/>
        <end position="19"/>
    </location>
</feature>
<feature type="chain" id="PRO_5035723981" description="Secreted protein" evidence="2">
    <location>
        <begin position="20"/>
        <end position="71"/>
    </location>
</feature>
<dbReference type="AlphaFoldDB" id="A0A8T0ISI0"/>
<reference evidence="3" key="1">
    <citation type="submission" date="2020-06" db="EMBL/GenBank/DDBJ databases">
        <title>WGS assembly of Ceratodon purpureus strain R40.</title>
        <authorList>
            <person name="Carey S.B."/>
            <person name="Jenkins J."/>
            <person name="Shu S."/>
            <person name="Lovell J.T."/>
            <person name="Sreedasyam A."/>
            <person name="Maumus F."/>
            <person name="Tiley G.P."/>
            <person name="Fernandez-Pozo N."/>
            <person name="Barry K."/>
            <person name="Chen C."/>
            <person name="Wang M."/>
            <person name="Lipzen A."/>
            <person name="Daum C."/>
            <person name="Saski C.A."/>
            <person name="Payton A.C."/>
            <person name="Mcbreen J.C."/>
            <person name="Conrad R.E."/>
            <person name="Kollar L.M."/>
            <person name="Olsson S."/>
            <person name="Huttunen S."/>
            <person name="Landis J.B."/>
            <person name="Wickett N.J."/>
            <person name="Johnson M.G."/>
            <person name="Rensing S.A."/>
            <person name="Grimwood J."/>
            <person name="Schmutz J."/>
            <person name="Mcdaniel S.F."/>
        </authorList>
    </citation>
    <scope>NUCLEOTIDE SEQUENCE</scope>
    <source>
        <strain evidence="3">R40</strain>
    </source>
</reference>
<dbReference type="Proteomes" id="UP000822688">
    <property type="component" value="Chromosome 2"/>
</dbReference>
<comment type="caution">
    <text evidence="3">The sequence shown here is derived from an EMBL/GenBank/DDBJ whole genome shotgun (WGS) entry which is preliminary data.</text>
</comment>